<dbReference type="EMBL" id="JNBQ01000062">
    <property type="protein sequence ID" value="KLN32848.1"/>
    <property type="molecule type" value="Genomic_DNA"/>
</dbReference>
<reference evidence="3 4" key="1">
    <citation type="submission" date="2014-05" db="EMBL/GenBank/DDBJ databases">
        <title>Cellulosimicrobium funkei U11 genome.</title>
        <authorList>
            <person name="Hu C."/>
            <person name="Gong Y."/>
            <person name="Wan W."/>
            <person name="Jiang M."/>
        </authorList>
    </citation>
    <scope>NUCLEOTIDE SEQUENCE [LARGE SCALE GENOMIC DNA]</scope>
    <source>
        <strain evidence="3 4">U11</strain>
    </source>
</reference>
<dbReference type="Gene3D" id="3.40.50.410">
    <property type="entry name" value="von Willebrand factor, type A domain"/>
    <property type="match status" value="1"/>
</dbReference>
<name>A0A0H2KI45_9MICO</name>
<dbReference type="Pfam" id="PF05762">
    <property type="entry name" value="VWA_CoxE"/>
    <property type="match status" value="1"/>
</dbReference>
<feature type="compositionally biased region" description="Basic and acidic residues" evidence="1">
    <location>
        <begin position="79"/>
        <end position="93"/>
    </location>
</feature>
<dbReference type="InterPro" id="IPR008912">
    <property type="entry name" value="Uncharacterised_CoxE"/>
</dbReference>
<sequence length="414" mass="44491">MTAAGVGTADVPDATSTGTSRDGSGLGPGEPAGSRADDQEAARRWRLVLGRYAADTLPVAPQDQGLDRTLGHLYDREYTARGHRHGDGDDSRAGRGGGGRGGSVVAGLDWLESARELFPRETFERMQVEAVGRYGMTELLADPRAVDAVEPSTELASALLRARGRLGPGVQDGLKRLVARVVEDVVKRLRPRFETAVDGRRDRSRRSFVRSSRTFDAAATVRANLGRWDPETRRLLVTDLRFSARRRRALSYDVVLLVDQSGSMASSVLYSAVSAGILAGLPGITVRLVLFDTSVVDMSHLAHDPVTVLLTAQLGGGTDIARAVRYAEQHVRDPRRTVVALVTDFEEGGSVSQLVASVGRLHASGVRLLGLAALDGQANPAYDRGVARRLAEQGMEIAALTPERFAEWLGEVLP</sequence>
<dbReference type="InterPro" id="IPR036465">
    <property type="entry name" value="vWFA_dom_sf"/>
</dbReference>
<feature type="domain" description="VWFA" evidence="2">
    <location>
        <begin position="251"/>
        <end position="413"/>
    </location>
</feature>
<keyword evidence="4" id="KW-1185">Reference proteome</keyword>
<evidence type="ECO:0000256" key="1">
    <source>
        <dbReference type="SAM" id="MobiDB-lite"/>
    </source>
</evidence>
<dbReference type="InterPro" id="IPR050458">
    <property type="entry name" value="LolB"/>
</dbReference>
<evidence type="ECO:0000313" key="4">
    <source>
        <dbReference type="Proteomes" id="UP000035265"/>
    </source>
</evidence>
<dbReference type="SMART" id="SM00327">
    <property type="entry name" value="VWA"/>
    <property type="match status" value="1"/>
</dbReference>
<accession>A0A0H2KI45</accession>
<feature type="region of interest" description="Disordered" evidence="1">
    <location>
        <begin position="1"/>
        <end position="40"/>
    </location>
</feature>
<evidence type="ECO:0000313" key="3">
    <source>
        <dbReference type="EMBL" id="KLN32848.1"/>
    </source>
</evidence>
<dbReference type="STRING" id="264251.FB00_20755"/>
<organism evidence="3 4">
    <name type="scientific">Cellulosimicrobium funkei</name>
    <dbReference type="NCBI Taxonomy" id="264251"/>
    <lineage>
        <taxon>Bacteria</taxon>
        <taxon>Bacillati</taxon>
        <taxon>Actinomycetota</taxon>
        <taxon>Actinomycetes</taxon>
        <taxon>Micrococcales</taxon>
        <taxon>Promicromonosporaceae</taxon>
        <taxon>Cellulosimicrobium</taxon>
    </lineage>
</organism>
<evidence type="ECO:0000259" key="2">
    <source>
        <dbReference type="SMART" id="SM00327"/>
    </source>
</evidence>
<dbReference type="Proteomes" id="UP000035265">
    <property type="component" value="Unassembled WGS sequence"/>
</dbReference>
<gene>
    <name evidence="3" type="ORF">FB00_20755</name>
</gene>
<comment type="caution">
    <text evidence="3">The sequence shown here is derived from an EMBL/GenBank/DDBJ whole genome shotgun (WGS) entry which is preliminary data.</text>
</comment>
<dbReference type="PANTHER" id="PTHR30634">
    <property type="entry name" value="OUTER MEMBRANE LOLAB LIPOPROTEIN INSERTION APPARATUS"/>
    <property type="match status" value="1"/>
</dbReference>
<dbReference type="RefSeq" id="WP_231581972.1">
    <property type="nucleotide sequence ID" value="NZ_JNBQ01000062.1"/>
</dbReference>
<dbReference type="AlphaFoldDB" id="A0A0H2KI45"/>
<protein>
    <recommendedName>
        <fullName evidence="2">VWFA domain-containing protein</fullName>
    </recommendedName>
</protein>
<dbReference type="PANTHER" id="PTHR30634:SF16">
    <property type="entry name" value="OUTER-MEMBRANE LIPOPROTEIN LOLB"/>
    <property type="match status" value="1"/>
</dbReference>
<feature type="region of interest" description="Disordered" evidence="1">
    <location>
        <begin position="79"/>
        <end position="101"/>
    </location>
</feature>
<dbReference type="InterPro" id="IPR002035">
    <property type="entry name" value="VWF_A"/>
</dbReference>
<dbReference type="SUPFAM" id="SSF53300">
    <property type="entry name" value="vWA-like"/>
    <property type="match status" value="1"/>
</dbReference>
<dbReference type="PATRIC" id="fig|264251.5.peg.4207"/>
<proteinExistence type="predicted"/>